<feature type="coiled-coil region" evidence="1">
    <location>
        <begin position="123"/>
        <end position="150"/>
    </location>
</feature>
<evidence type="ECO:0000313" key="3">
    <source>
        <dbReference type="EMBL" id="SNW62550.1"/>
    </source>
</evidence>
<proteinExistence type="predicted"/>
<dbReference type="Proteomes" id="UP000236316">
    <property type="component" value="Segment"/>
</dbReference>
<feature type="domain" description="F-box" evidence="2">
    <location>
        <begin position="3"/>
        <end position="51"/>
    </location>
</feature>
<dbReference type="InterPro" id="IPR002110">
    <property type="entry name" value="Ankyrin_rpt"/>
</dbReference>
<dbReference type="PROSITE" id="PS50181">
    <property type="entry name" value="FBOX"/>
    <property type="match status" value="1"/>
</dbReference>
<dbReference type="SUPFAM" id="SSF140860">
    <property type="entry name" value="Pseudo ankyrin repeat-like"/>
    <property type="match status" value="1"/>
</dbReference>
<dbReference type="RefSeq" id="YP_009448852.1">
    <property type="nucleotide sequence ID" value="NC_036594.1"/>
</dbReference>
<organism evidence="3">
    <name type="scientific">Orpheovirus IHUMI-LCC2</name>
    <dbReference type="NCBI Taxonomy" id="2023057"/>
    <lineage>
        <taxon>Viruses</taxon>
        <taxon>Varidnaviria</taxon>
        <taxon>Bamfordvirae</taxon>
        <taxon>Nucleocytoviricota</taxon>
        <taxon>Megaviricetes</taxon>
        <taxon>Pimascovirales</taxon>
        <taxon>Ocovirineae</taxon>
        <taxon>Orpheoviridae</taxon>
        <taxon>Alphaorpheovirus</taxon>
        <taxon>Alphaorpheovirus massiliense</taxon>
    </lineage>
</organism>
<keyword evidence="1" id="KW-0175">Coiled coil</keyword>
<evidence type="ECO:0000256" key="1">
    <source>
        <dbReference type="SAM" id="Coils"/>
    </source>
</evidence>
<name>A0A2I2L4W8_9VIRU</name>
<dbReference type="KEGG" id="vg:35382457"/>
<dbReference type="InterPro" id="IPR001810">
    <property type="entry name" value="F-box_dom"/>
</dbReference>
<dbReference type="OrthoDB" id="41567at10239"/>
<dbReference type="GeneID" id="35382457"/>
<dbReference type="Gene3D" id="1.25.40.20">
    <property type="entry name" value="Ankyrin repeat-containing domain"/>
    <property type="match status" value="1"/>
</dbReference>
<accession>A0A2I2L4W8</accession>
<gene>
    <name evidence="3" type="ORF">ORPV_646</name>
</gene>
<dbReference type="EMBL" id="LT906555">
    <property type="protein sequence ID" value="SNW62550.1"/>
    <property type="molecule type" value="Genomic_DNA"/>
</dbReference>
<reference evidence="3" key="1">
    <citation type="submission" date="2017-08" db="EMBL/GenBank/DDBJ databases">
        <authorList>
            <consortium name="Urmite Genomes"/>
        </authorList>
    </citation>
    <scope>NUCLEOTIDE SEQUENCE [LARGE SCALE GENOMIC DNA]</scope>
    <source>
        <strain evidence="3">IHUMI-LCC2</strain>
    </source>
</reference>
<evidence type="ECO:0000313" key="4">
    <source>
        <dbReference type="Proteomes" id="UP000236316"/>
    </source>
</evidence>
<dbReference type="InterPro" id="IPR036770">
    <property type="entry name" value="Ankyrin_rpt-contain_sf"/>
</dbReference>
<dbReference type="SMART" id="SM00248">
    <property type="entry name" value="ANK"/>
    <property type="match status" value="4"/>
</dbReference>
<keyword evidence="4" id="KW-1185">Reference proteome</keyword>
<sequence>MEEYNFSNIPNELLFTILDDLDVDSITSLCKSNKDNNIVCSKEYDDYWKGRFSQIFDDYKLVGLDGNVLDREFIGYASKSPLYTYNSVEDYNKLNNTKFSNWYQIVDDVYTELQYANEVLKINNDYDYRIERKKKREEEIEEKKRKAKEEGYKYIEADDIENKKESTSDVENLFDLVVNQIKISNLEVLNYMNSYFIRNMYGGIHNKSGMIESLFKYVAFYSNRIIYEYFRKVYGKSQDKKKFMRYALKGGNLDMIKYFNEHGVSLNDYKDSLYYIILSDADEETTKEILELLFSAGVKPTWSEVNMAIDLGRSDILDIIGDNGHKFSIKEMNHAIEEGNYDMVLYFIEKGIIPSNDSLYYLAKLKPEEKIYFNDIMELVFKYVDKLSARDMSDIYIHGNEDMYKYIVDNNIKVGDDIIEGSNLIYNIIINLTKKYSVSNYINYGLKSGVVTIQRLFWEAAKNGDIFILDYLIGLEKGTNIKLYSAQLEDALIHKKYDIIIYLGKLLNANMKFIIIEEIKRENLDVEFINFLRDNFGDISIDDKNELLVNVYNNGYIKNIKYLLDIGADIYAIPNIVEEYIKYNGNKNYNANDIIKFVMNIRFSKDYLLWEMKEAVMNDNMKAVMELIRKYVYPTNELVQLAKDLGYIRLANFMKYYVK</sequence>
<protein>
    <submittedName>
        <fullName evidence="3">Ankyrin-repeat protein with F-box domain</fullName>
    </submittedName>
</protein>
<evidence type="ECO:0000259" key="2">
    <source>
        <dbReference type="PROSITE" id="PS50181"/>
    </source>
</evidence>